<dbReference type="AlphaFoldDB" id="A0A0M3QA65"/>
<dbReference type="PANTHER" id="PTHR43639:SF1">
    <property type="entry name" value="SHORT-CHAIN DEHYDROGENASE_REDUCTASE FAMILY PROTEIN"/>
    <property type="match status" value="1"/>
</dbReference>
<sequence length="258" mass="27068">MSKVVMVTGGAQGIGRGIAEKLAGDGFDVAIADLPSQEEQAQETIKLVETAGQKAVFISLDVTDKSNFESAVDEAAEKLGGFNVLVNNAGIAQIKPFMDVTEDDLKQIYSVNVFSVFFGTQVAAKKFDELGVKGKIINAASIAAIQGFPILSAYSTTKFAVRGLTQAAAQELAPKGHTVNAYAPGIVGTGMWEQIDAELSKINGKPIGQNFEEYSSSIALGRSSVPADVAGLVSFLASENSDYVTGQVMLVDGGMLYN</sequence>
<comment type="catalytic activity">
    <reaction evidence="5">
        <text>(S)-acetoin + NAD(+) = diacetyl + NADH + H(+)</text>
        <dbReference type="Rhea" id="RHEA:27286"/>
        <dbReference type="ChEBI" id="CHEBI:15378"/>
        <dbReference type="ChEBI" id="CHEBI:15687"/>
        <dbReference type="ChEBI" id="CHEBI:16583"/>
        <dbReference type="ChEBI" id="CHEBI:57540"/>
        <dbReference type="ChEBI" id="CHEBI:57945"/>
        <dbReference type="EC" id="1.1.1.304"/>
    </reaction>
</comment>
<dbReference type="SUPFAM" id="SSF51735">
    <property type="entry name" value="NAD(P)-binding Rossmann-fold domains"/>
    <property type="match status" value="1"/>
</dbReference>
<dbReference type="STRING" id="931089.CDES_12115"/>
<feature type="active site" description="Proton acceptor" evidence="6">
    <location>
        <position position="154"/>
    </location>
</feature>
<dbReference type="GO" id="GO:0052588">
    <property type="term" value="F:diacetyl reductase ((S)-acetoin forming) (NAD+) activity"/>
    <property type="evidence" value="ECO:0007669"/>
    <property type="project" value="UniProtKB-EC"/>
</dbReference>
<keyword evidence="3 8" id="KW-0560">Oxidoreductase</keyword>
<dbReference type="EMBL" id="CP009220">
    <property type="protein sequence ID" value="ALC06773.1"/>
    <property type="molecule type" value="Genomic_DNA"/>
</dbReference>
<dbReference type="KEGG" id="cdx:CDES_12115"/>
<dbReference type="RefSeq" id="WP_053545674.1">
    <property type="nucleotide sequence ID" value="NZ_CP009220.1"/>
</dbReference>
<protein>
    <recommendedName>
        <fullName evidence="2">diacetyl reductase [(S)-acetoin forming]</fullName>
        <ecNumber evidence="2">1.1.1.304</ecNumber>
    </recommendedName>
</protein>
<dbReference type="InterPro" id="IPR020904">
    <property type="entry name" value="Sc_DH/Rdtase_CS"/>
</dbReference>
<feature type="binding site" evidence="7">
    <location>
        <begin position="184"/>
        <end position="189"/>
    </location>
    <ligand>
        <name>NAD(+)</name>
        <dbReference type="ChEBI" id="CHEBI:57540"/>
    </ligand>
</feature>
<dbReference type="PATRIC" id="fig|931089.4.peg.2444"/>
<dbReference type="GO" id="GO:0045150">
    <property type="term" value="P:acetoin catabolic process"/>
    <property type="evidence" value="ECO:0007669"/>
    <property type="project" value="InterPro"/>
</dbReference>
<dbReference type="PROSITE" id="PS00061">
    <property type="entry name" value="ADH_SHORT"/>
    <property type="match status" value="1"/>
</dbReference>
<evidence type="ECO:0000256" key="5">
    <source>
        <dbReference type="ARBA" id="ARBA00047315"/>
    </source>
</evidence>
<dbReference type="EC" id="1.1.1.304" evidence="2"/>
<evidence type="ECO:0000256" key="3">
    <source>
        <dbReference type="ARBA" id="ARBA00023002"/>
    </source>
</evidence>
<dbReference type="PRINTS" id="PR00080">
    <property type="entry name" value="SDRFAMILY"/>
</dbReference>
<feature type="binding site" evidence="7">
    <location>
        <begin position="61"/>
        <end position="62"/>
    </location>
    <ligand>
        <name>NAD(+)</name>
        <dbReference type="ChEBI" id="CHEBI:57540"/>
    </ligand>
</feature>
<reference evidence="8 9" key="1">
    <citation type="submission" date="2014-08" db="EMBL/GenBank/DDBJ databases">
        <title>Complete genome sequence of Corynebacterium deserti GIMN1.010 (=DSM 45689), isolated from desert sand in western China.</title>
        <authorList>
            <person name="Ruckert C."/>
            <person name="Albersmeier A."/>
            <person name="Kalinowski J."/>
        </authorList>
    </citation>
    <scope>NUCLEOTIDE SEQUENCE [LARGE SCALE GENOMIC DNA]</scope>
    <source>
        <strain evidence="8 9">GIMN1.010</strain>
    </source>
</reference>
<evidence type="ECO:0000256" key="7">
    <source>
        <dbReference type="PIRSR" id="PIRSR614007-2"/>
    </source>
</evidence>
<feature type="binding site" evidence="7">
    <location>
        <position position="154"/>
    </location>
    <ligand>
        <name>NAD(+)</name>
        <dbReference type="ChEBI" id="CHEBI:57540"/>
    </ligand>
</feature>
<feature type="binding site" evidence="7">
    <location>
        <begin position="12"/>
        <end position="14"/>
    </location>
    <ligand>
        <name>NAD(+)</name>
        <dbReference type="ChEBI" id="CHEBI:57540"/>
    </ligand>
</feature>
<dbReference type="FunFam" id="3.40.50.720:FF:000084">
    <property type="entry name" value="Short-chain dehydrogenase reductase"/>
    <property type="match status" value="1"/>
</dbReference>
<dbReference type="Pfam" id="PF13561">
    <property type="entry name" value="adh_short_C2"/>
    <property type="match status" value="1"/>
</dbReference>
<dbReference type="Proteomes" id="UP000068067">
    <property type="component" value="Chromosome"/>
</dbReference>
<dbReference type="PANTHER" id="PTHR43639">
    <property type="entry name" value="OXIDOREDUCTASE, SHORT-CHAIN DEHYDROGENASE/REDUCTASE FAMILY (AFU_ORTHOLOGUE AFUA_5G02870)"/>
    <property type="match status" value="1"/>
</dbReference>
<dbReference type="NCBIfam" id="NF005559">
    <property type="entry name" value="PRK07231.1"/>
    <property type="match status" value="1"/>
</dbReference>
<evidence type="ECO:0000256" key="2">
    <source>
        <dbReference type="ARBA" id="ARBA00012848"/>
    </source>
</evidence>
<evidence type="ECO:0000313" key="9">
    <source>
        <dbReference type="Proteomes" id="UP000068067"/>
    </source>
</evidence>
<evidence type="ECO:0000256" key="1">
    <source>
        <dbReference type="ARBA" id="ARBA00006484"/>
    </source>
</evidence>
<evidence type="ECO:0000256" key="6">
    <source>
        <dbReference type="PIRSR" id="PIRSR614007-1"/>
    </source>
</evidence>
<feature type="binding site" evidence="7">
    <location>
        <position position="158"/>
    </location>
    <ligand>
        <name>NAD(+)</name>
        <dbReference type="ChEBI" id="CHEBI:57540"/>
    </ligand>
</feature>
<dbReference type="PRINTS" id="PR00081">
    <property type="entry name" value="GDHRDH"/>
</dbReference>
<keyword evidence="4 7" id="KW-0520">NAD</keyword>
<evidence type="ECO:0000313" key="8">
    <source>
        <dbReference type="EMBL" id="ALC06773.1"/>
    </source>
</evidence>
<dbReference type="NCBIfam" id="TIGR02415">
    <property type="entry name" value="23BDH"/>
    <property type="match status" value="1"/>
</dbReference>
<dbReference type="InterPro" id="IPR036291">
    <property type="entry name" value="NAD(P)-bd_dom_sf"/>
</dbReference>
<gene>
    <name evidence="8" type="primary">budC</name>
    <name evidence="8" type="ORF">CDES_12115</name>
</gene>
<feature type="binding site" evidence="7">
    <location>
        <position position="33"/>
    </location>
    <ligand>
        <name>NAD(+)</name>
        <dbReference type="ChEBI" id="CHEBI:57540"/>
    </ligand>
</feature>
<name>A0A0M3QA65_9CORY</name>
<dbReference type="OrthoDB" id="517007at2"/>
<accession>A0A0M3QA65</accession>
<organism evidence="8 9">
    <name type="scientific">Corynebacterium deserti GIMN1.010</name>
    <dbReference type="NCBI Taxonomy" id="931089"/>
    <lineage>
        <taxon>Bacteria</taxon>
        <taxon>Bacillati</taxon>
        <taxon>Actinomycetota</taxon>
        <taxon>Actinomycetes</taxon>
        <taxon>Mycobacteriales</taxon>
        <taxon>Corynebacteriaceae</taxon>
        <taxon>Corynebacterium</taxon>
    </lineage>
</organism>
<keyword evidence="9" id="KW-1185">Reference proteome</keyword>
<comment type="similarity">
    <text evidence="1">Belongs to the short-chain dehydrogenases/reductases (SDR) family.</text>
</comment>
<feature type="binding site" evidence="7">
    <location>
        <position position="88"/>
    </location>
    <ligand>
        <name>NAD(+)</name>
        <dbReference type="ChEBI" id="CHEBI:57540"/>
    </ligand>
</feature>
<dbReference type="Gene3D" id="3.40.50.720">
    <property type="entry name" value="NAD(P)-binding Rossmann-like Domain"/>
    <property type="match status" value="1"/>
</dbReference>
<dbReference type="InterPro" id="IPR002347">
    <property type="entry name" value="SDR_fam"/>
</dbReference>
<dbReference type="InterPro" id="IPR014007">
    <property type="entry name" value="23BDH"/>
</dbReference>
<evidence type="ECO:0000256" key="4">
    <source>
        <dbReference type="ARBA" id="ARBA00023027"/>
    </source>
</evidence>
<proteinExistence type="inferred from homology"/>